<dbReference type="AlphaFoldDB" id="A0A0C3J8P2"/>
<dbReference type="HOGENOM" id="CLU_950347_0_0_1"/>
<reference evidence="1 2" key="1">
    <citation type="submission" date="2014-04" db="EMBL/GenBank/DDBJ databases">
        <authorList>
            <consortium name="DOE Joint Genome Institute"/>
            <person name="Kuo A."/>
            <person name="Kohler A."/>
            <person name="Costa M.D."/>
            <person name="Nagy L.G."/>
            <person name="Floudas D."/>
            <person name="Copeland A."/>
            <person name="Barry K.W."/>
            <person name="Cichocki N."/>
            <person name="Veneault-Fourrey C."/>
            <person name="LaButti K."/>
            <person name="Lindquist E.A."/>
            <person name="Lipzen A."/>
            <person name="Lundell T."/>
            <person name="Morin E."/>
            <person name="Murat C."/>
            <person name="Sun H."/>
            <person name="Tunlid A."/>
            <person name="Henrissat B."/>
            <person name="Grigoriev I.V."/>
            <person name="Hibbett D.S."/>
            <person name="Martin F."/>
            <person name="Nordberg H.P."/>
            <person name="Cantor M.N."/>
            <person name="Hua S.X."/>
        </authorList>
    </citation>
    <scope>NUCLEOTIDE SEQUENCE [LARGE SCALE GENOMIC DNA]</scope>
    <source>
        <strain evidence="1 2">Marx 270</strain>
    </source>
</reference>
<dbReference type="InParanoid" id="A0A0C3J8P2"/>
<dbReference type="Proteomes" id="UP000054217">
    <property type="component" value="Unassembled WGS sequence"/>
</dbReference>
<keyword evidence="2" id="KW-1185">Reference proteome</keyword>
<dbReference type="OrthoDB" id="2692192at2759"/>
<dbReference type="EMBL" id="KN831967">
    <property type="protein sequence ID" value="KIO05398.1"/>
    <property type="molecule type" value="Genomic_DNA"/>
</dbReference>
<gene>
    <name evidence="1" type="ORF">M404DRAFT_9075</name>
</gene>
<organism evidence="1 2">
    <name type="scientific">Pisolithus tinctorius Marx 270</name>
    <dbReference type="NCBI Taxonomy" id="870435"/>
    <lineage>
        <taxon>Eukaryota</taxon>
        <taxon>Fungi</taxon>
        <taxon>Dikarya</taxon>
        <taxon>Basidiomycota</taxon>
        <taxon>Agaricomycotina</taxon>
        <taxon>Agaricomycetes</taxon>
        <taxon>Agaricomycetidae</taxon>
        <taxon>Boletales</taxon>
        <taxon>Sclerodermatineae</taxon>
        <taxon>Pisolithaceae</taxon>
        <taxon>Pisolithus</taxon>
    </lineage>
</organism>
<accession>A0A0C3J8P2</accession>
<evidence type="ECO:0000313" key="2">
    <source>
        <dbReference type="Proteomes" id="UP000054217"/>
    </source>
</evidence>
<name>A0A0C3J8P2_PISTI</name>
<sequence>MALFCQMDIRIMAPDSMSPKLQLGYFVNKVEQTPTMSFWLFWNINNTRGIMADTLIVYFPMWADAYAKLLASPQMKDDLAPIELFGTIDPSEVNKYSDYMASYWEEIMQGVEVEREALKRVTKDPITDMIKMAMPAKVKAICCGLMGKVYGDPMLHKFPIPTKLLVYSLGEQLRSVEPAIKEMVEWFEPLTVFGLEQRPPMWKDHLRALEDFASTKLGADHIHRIYKLIFATCQAQFLGRNNYLPLALKSSKCDEGKSLSEKTLPGAIDTYIKESHSHLLKDGMKSSEAPGQL</sequence>
<reference evidence="2" key="2">
    <citation type="submission" date="2015-01" db="EMBL/GenBank/DDBJ databases">
        <title>Evolutionary Origins and Diversification of the Mycorrhizal Mutualists.</title>
        <authorList>
            <consortium name="DOE Joint Genome Institute"/>
            <consortium name="Mycorrhizal Genomics Consortium"/>
            <person name="Kohler A."/>
            <person name="Kuo A."/>
            <person name="Nagy L.G."/>
            <person name="Floudas D."/>
            <person name="Copeland A."/>
            <person name="Barry K.W."/>
            <person name="Cichocki N."/>
            <person name="Veneault-Fourrey C."/>
            <person name="LaButti K."/>
            <person name="Lindquist E.A."/>
            <person name="Lipzen A."/>
            <person name="Lundell T."/>
            <person name="Morin E."/>
            <person name="Murat C."/>
            <person name="Riley R."/>
            <person name="Ohm R."/>
            <person name="Sun H."/>
            <person name="Tunlid A."/>
            <person name="Henrissat B."/>
            <person name="Grigoriev I.V."/>
            <person name="Hibbett D.S."/>
            <person name="Martin F."/>
        </authorList>
    </citation>
    <scope>NUCLEOTIDE SEQUENCE [LARGE SCALE GENOMIC DNA]</scope>
    <source>
        <strain evidence="2">Marx 270</strain>
    </source>
</reference>
<proteinExistence type="predicted"/>
<protein>
    <submittedName>
        <fullName evidence="1">Uncharacterized protein</fullName>
    </submittedName>
</protein>
<evidence type="ECO:0000313" key="1">
    <source>
        <dbReference type="EMBL" id="KIO05398.1"/>
    </source>
</evidence>